<evidence type="ECO:0000313" key="2">
    <source>
        <dbReference type="EMBL" id="KEQ56259.1"/>
    </source>
</evidence>
<dbReference type="PROSITE" id="PS51273">
    <property type="entry name" value="GATASE_TYPE_1"/>
    <property type="match status" value="1"/>
</dbReference>
<dbReference type="PANTHER" id="PTHR42695">
    <property type="entry name" value="GLUTAMINE AMIDOTRANSFERASE YLR126C-RELATED"/>
    <property type="match status" value="1"/>
</dbReference>
<reference evidence="2 3" key="1">
    <citation type="submission" date="2014-06" db="EMBL/GenBank/DDBJ databases">
        <authorList>
            <person name="Ngugi D.K."/>
            <person name="Blom J."/>
            <person name="Alam I."/>
            <person name="Rashid M."/>
            <person name="Ba Alawi W."/>
            <person name="Zhang G."/>
            <person name="Hikmawan T."/>
            <person name="Guan Y."/>
            <person name="Antunes A."/>
            <person name="Siam R."/>
            <person name="ElDorry H."/>
            <person name="Bajic V."/>
            <person name="Stingl U."/>
        </authorList>
    </citation>
    <scope>NUCLEOTIDE SEQUENCE [LARGE SCALE GENOMIC DNA]</scope>
    <source>
        <strain evidence="2">SCGC AAA799-N04</strain>
    </source>
</reference>
<name>A0A081RM36_9ARCH</name>
<dbReference type="Proteomes" id="UP000028059">
    <property type="component" value="Unassembled WGS sequence"/>
</dbReference>
<evidence type="ECO:0000313" key="3">
    <source>
        <dbReference type="Proteomes" id="UP000028059"/>
    </source>
</evidence>
<dbReference type="Pfam" id="PF00117">
    <property type="entry name" value="GATase"/>
    <property type="match status" value="1"/>
</dbReference>
<keyword evidence="2" id="KW-0436">Ligase</keyword>
<dbReference type="FunFam" id="3.40.50.880:FF:000033">
    <property type="entry name" value="Glutamine amidotransferase class-I"/>
    <property type="match status" value="1"/>
</dbReference>
<gene>
    <name evidence="2" type="ORF">AAA799N04_01306</name>
</gene>
<dbReference type="AlphaFoldDB" id="A0A081RM36"/>
<proteinExistence type="predicted"/>
<dbReference type="InterPro" id="IPR017926">
    <property type="entry name" value="GATASE"/>
</dbReference>
<dbReference type="PATRIC" id="fig|1502293.3.peg.1206"/>
<dbReference type="GO" id="GO:0003922">
    <property type="term" value="F:GMP synthase (glutamine-hydrolyzing) activity"/>
    <property type="evidence" value="ECO:0007669"/>
    <property type="project" value="UniProtKB-EC"/>
</dbReference>
<dbReference type="InterPro" id="IPR044992">
    <property type="entry name" value="ChyE-like"/>
</dbReference>
<dbReference type="Gene3D" id="3.40.50.880">
    <property type="match status" value="1"/>
</dbReference>
<dbReference type="SUPFAM" id="SSF52317">
    <property type="entry name" value="Class I glutamine amidotransferase-like"/>
    <property type="match status" value="1"/>
</dbReference>
<comment type="caution">
    <text evidence="2">The sequence shown here is derived from an EMBL/GenBank/DDBJ whole genome shotgun (WGS) entry which is preliminary data.</text>
</comment>
<protein>
    <submittedName>
        <fullName evidence="2">GMP synthase glutamine-hydrolyzing protein</fullName>
        <ecNumber evidence="2">6.3.5.2</ecNumber>
    </submittedName>
</protein>
<dbReference type="GO" id="GO:0005829">
    <property type="term" value="C:cytosol"/>
    <property type="evidence" value="ECO:0007669"/>
    <property type="project" value="TreeGrafter"/>
</dbReference>
<evidence type="ECO:0000259" key="1">
    <source>
        <dbReference type="Pfam" id="PF00117"/>
    </source>
</evidence>
<dbReference type="EC" id="6.3.5.2" evidence="2"/>
<sequence length="230" mass="26065">MENMSDVLLVQNTRIEGSGYLGELLKEDGFNITSVNAKHEKLPNKDFSLVIILGAPESANDDLPYLREEQQLIKNSVEKNIPVLGICLGSQLIAKTFGSNVYSGPKKEIGFYNDLTISNDSGLFSGFQNPFTVFHWHGDTFDLPEGAVKLASSEHYQNQAFQYKSAVGLQFHLEVNEEMVNLWLDNTEEKLQEIPYIDPKKIRSDIDENISTVKSNMKNFYNNFKSEFQL</sequence>
<feature type="domain" description="Glutamine amidotransferase" evidence="1">
    <location>
        <begin position="31"/>
        <end position="176"/>
    </location>
</feature>
<organism evidence="2 3">
    <name type="scientific">Marine Group I thaumarchaeote SCGC AAA799-N04</name>
    <dbReference type="NCBI Taxonomy" id="1502293"/>
    <lineage>
        <taxon>Archaea</taxon>
        <taxon>Nitrososphaerota</taxon>
        <taxon>Marine Group I</taxon>
    </lineage>
</organism>
<accession>A0A081RM36</accession>
<dbReference type="EMBL" id="JOKN01000025">
    <property type="protein sequence ID" value="KEQ56259.1"/>
    <property type="molecule type" value="Genomic_DNA"/>
</dbReference>
<dbReference type="CDD" id="cd01741">
    <property type="entry name" value="GATase1_1"/>
    <property type="match status" value="1"/>
</dbReference>
<dbReference type="InterPro" id="IPR029062">
    <property type="entry name" value="Class_I_gatase-like"/>
</dbReference>
<keyword evidence="3" id="KW-1185">Reference proteome</keyword>
<dbReference type="PANTHER" id="PTHR42695:SF5">
    <property type="entry name" value="GLUTAMINE AMIDOTRANSFERASE YLR126C-RELATED"/>
    <property type="match status" value="1"/>
</dbReference>